<dbReference type="Proteomes" id="UP000287651">
    <property type="component" value="Unassembled WGS sequence"/>
</dbReference>
<evidence type="ECO:0000313" key="2">
    <source>
        <dbReference type="EMBL" id="RRT32879.1"/>
    </source>
</evidence>
<organism evidence="2 3">
    <name type="scientific">Ensete ventricosum</name>
    <name type="common">Abyssinian banana</name>
    <name type="synonym">Musa ensete</name>
    <dbReference type="NCBI Taxonomy" id="4639"/>
    <lineage>
        <taxon>Eukaryota</taxon>
        <taxon>Viridiplantae</taxon>
        <taxon>Streptophyta</taxon>
        <taxon>Embryophyta</taxon>
        <taxon>Tracheophyta</taxon>
        <taxon>Spermatophyta</taxon>
        <taxon>Magnoliopsida</taxon>
        <taxon>Liliopsida</taxon>
        <taxon>Zingiberales</taxon>
        <taxon>Musaceae</taxon>
        <taxon>Ensete</taxon>
    </lineage>
</organism>
<dbReference type="EMBL" id="AMZH03030460">
    <property type="protein sequence ID" value="RRT32879.1"/>
    <property type="molecule type" value="Genomic_DNA"/>
</dbReference>
<sequence length="260" mass="28911">MQPAVVDHAVPSLSVLHRHLAQVRARTLSAEGMVLQKGLGRAVTAKEELGGVKSDSELEGTLKSKILRLRHNLDLPHPNAQVRKKAKTLLLKLAGDLWVEKCCKSEKMAFEEADVEVLNFEQLGAVVLNKLECMNIHMKEMFDLMKKDSASPLKSEEDLIKPGHHDKPQSPTSVLPEPSEVNRNRKGSQNIAYLPPLLRPLRLQAVGKLKPLGSKRLSFHLFPLVLDHRSKAVTQTENITDELELDSLDATMVPKPISLC</sequence>
<comment type="caution">
    <text evidence="2">The sequence shown here is derived from an EMBL/GenBank/DDBJ whole genome shotgun (WGS) entry which is preliminary data.</text>
</comment>
<proteinExistence type="predicted"/>
<feature type="region of interest" description="Disordered" evidence="1">
    <location>
        <begin position="153"/>
        <end position="186"/>
    </location>
</feature>
<evidence type="ECO:0000256" key="1">
    <source>
        <dbReference type="SAM" id="MobiDB-lite"/>
    </source>
</evidence>
<dbReference type="AlphaFoldDB" id="A0A426X078"/>
<accession>A0A426X078</accession>
<feature type="compositionally biased region" description="Basic and acidic residues" evidence="1">
    <location>
        <begin position="153"/>
        <end position="168"/>
    </location>
</feature>
<protein>
    <submittedName>
        <fullName evidence="2">Uncharacterized protein</fullName>
    </submittedName>
</protein>
<name>A0A426X078_ENSVE</name>
<gene>
    <name evidence="2" type="ORF">B296_00041563</name>
</gene>
<evidence type="ECO:0000313" key="3">
    <source>
        <dbReference type="Proteomes" id="UP000287651"/>
    </source>
</evidence>
<reference evidence="2 3" key="1">
    <citation type="journal article" date="2014" name="Agronomy (Basel)">
        <title>A Draft Genome Sequence for Ensete ventricosum, the Drought-Tolerant Tree Against Hunger.</title>
        <authorList>
            <person name="Harrison J."/>
            <person name="Moore K.A."/>
            <person name="Paszkiewicz K."/>
            <person name="Jones T."/>
            <person name="Grant M."/>
            <person name="Ambacheew D."/>
            <person name="Muzemil S."/>
            <person name="Studholme D.J."/>
        </authorList>
    </citation>
    <scope>NUCLEOTIDE SEQUENCE [LARGE SCALE GENOMIC DNA]</scope>
</reference>